<protein>
    <submittedName>
        <fullName evidence="2">Uncharacterized protein</fullName>
    </submittedName>
</protein>
<evidence type="ECO:0000256" key="1">
    <source>
        <dbReference type="SAM" id="MobiDB-lite"/>
    </source>
</evidence>
<reference evidence="2" key="2">
    <citation type="submission" date="2022-06" db="UniProtKB">
        <authorList>
            <consortium name="EnsemblMetazoa"/>
        </authorList>
    </citation>
    <scope>IDENTIFICATION</scope>
    <source>
        <strain evidence="2">DF5081</strain>
    </source>
</reference>
<dbReference type="Proteomes" id="UP000005237">
    <property type="component" value="Unassembled WGS sequence"/>
</dbReference>
<accession>A0A8R1IBR5</accession>
<reference evidence="3" key="1">
    <citation type="submission" date="2010-08" db="EMBL/GenBank/DDBJ databases">
        <authorList>
            <consortium name="Caenorhabditis japonica Sequencing Consortium"/>
            <person name="Wilson R.K."/>
        </authorList>
    </citation>
    <scope>NUCLEOTIDE SEQUENCE [LARGE SCALE GENOMIC DNA]</scope>
    <source>
        <strain evidence="3">DF5081</strain>
    </source>
</reference>
<keyword evidence="3" id="KW-1185">Reference proteome</keyword>
<organism evidence="2 3">
    <name type="scientific">Caenorhabditis japonica</name>
    <dbReference type="NCBI Taxonomy" id="281687"/>
    <lineage>
        <taxon>Eukaryota</taxon>
        <taxon>Metazoa</taxon>
        <taxon>Ecdysozoa</taxon>
        <taxon>Nematoda</taxon>
        <taxon>Chromadorea</taxon>
        <taxon>Rhabditida</taxon>
        <taxon>Rhabditina</taxon>
        <taxon>Rhabditomorpha</taxon>
        <taxon>Rhabditoidea</taxon>
        <taxon>Rhabditidae</taxon>
        <taxon>Peloderinae</taxon>
        <taxon>Caenorhabditis</taxon>
    </lineage>
</organism>
<evidence type="ECO:0000313" key="3">
    <source>
        <dbReference type="Proteomes" id="UP000005237"/>
    </source>
</evidence>
<evidence type="ECO:0000313" key="2">
    <source>
        <dbReference type="EnsemblMetazoa" id="CJA31249.1"/>
    </source>
</evidence>
<dbReference type="AlphaFoldDB" id="A0A8R1IBR5"/>
<feature type="region of interest" description="Disordered" evidence="1">
    <location>
        <begin position="1"/>
        <end position="73"/>
    </location>
</feature>
<sequence length="73" mass="8088">MQPPAKLSSHTSAFPYFVDSKASEQTTSPPNDDPKSLPGRPLLCIYKNKSRRGSSEKIYSPEAKSKKKDAKFS</sequence>
<name>A0A8R1IBR5_CAEJA</name>
<proteinExistence type="predicted"/>
<dbReference type="EnsemblMetazoa" id="CJA31249.1">
    <property type="protein sequence ID" value="CJA31249.1"/>
    <property type="gene ID" value="WBGene00207096"/>
</dbReference>